<comment type="caution">
    <text evidence="3">The sequence shown here is derived from an EMBL/GenBank/DDBJ whole genome shotgun (WGS) entry which is preliminary data.</text>
</comment>
<name>A0ABT6FVG9_9FLAO</name>
<keyword evidence="4" id="KW-1185">Reference proteome</keyword>
<evidence type="ECO:0000259" key="2">
    <source>
        <dbReference type="Pfam" id="PF08327"/>
    </source>
</evidence>
<dbReference type="InterPro" id="IPR023393">
    <property type="entry name" value="START-like_dom_sf"/>
</dbReference>
<dbReference type="InterPro" id="IPR013538">
    <property type="entry name" value="ASHA1/2-like_C"/>
</dbReference>
<comment type="similarity">
    <text evidence="1">Belongs to the AHA1 family.</text>
</comment>
<evidence type="ECO:0000313" key="4">
    <source>
        <dbReference type="Proteomes" id="UP001153642"/>
    </source>
</evidence>
<evidence type="ECO:0000256" key="1">
    <source>
        <dbReference type="ARBA" id="ARBA00006817"/>
    </source>
</evidence>
<protein>
    <submittedName>
        <fullName evidence="3">SRPBCC domain-containing protein</fullName>
    </submittedName>
</protein>
<dbReference type="Pfam" id="PF08327">
    <property type="entry name" value="AHSA1"/>
    <property type="match status" value="1"/>
</dbReference>
<organism evidence="3 4">
    <name type="scientific">Galbibacter pacificus</name>
    <dbReference type="NCBI Taxonomy" id="2996052"/>
    <lineage>
        <taxon>Bacteria</taxon>
        <taxon>Pseudomonadati</taxon>
        <taxon>Bacteroidota</taxon>
        <taxon>Flavobacteriia</taxon>
        <taxon>Flavobacteriales</taxon>
        <taxon>Flavobacteriaceae</taxon>
        <taxon>Galbibacter</taxon>
    </lineage>
</organism>
<dbReference type="SUPFAM" id="SSF55961">
    <property type="entry name" value="Bet v1-like"/>
    <property type="match status" value="1"/>
</dbReference>
<feature type="domain" description="Activator of Hsp90 ATPase homologue 1/2-like C-terminal" evidence="2">
    <location>
        <begin position="13"/>
        <end position="139"/>
    </location>
</feature>
<gene>
    <name evidence="3" type="ORF">OSR52_15440</name>
</gene>
<reference evidence="3" key="1">
    <citation type="submission" date="2022-11" db="EMBL/GenBank/DDBJ databases">
        <title>High-quality draft genome sequence of Galbibacter sp. strain CMA-7.</title>
        <authorList>
            <person name="Wei L."/>
            <person name="Dong C."/>
            <person name="Shao Z."/>
        </authorList>
    </citation>
    <scope>NUCLEOTIDE SEQUENCE</scope>
    <source>
        <strain evidence="3">CMA-7</strain>
    </source>
</reference>
<evidence type="ECO:0000313" key="3">
    <source>
        <dbReference type="EMBL" id="MDG3587263.1"/>
    </source>
</evidence>
<dbReference type="RefSeq" id="WP_277901026.1">
    <property type="nucleotide sequence ID" value="NZ_JAPMUA010000006.1"/>
</dbReference>
<dbReference type="Gene3D" id="3.30.530.20">
    <property type="match status" value="1"/>
</dbReference>
<accession>A0ABT6FVG9</accession>
<dbReference type="CDD" id="cd07814">
    <property type="entry name" value="SRPBCC_CalC_Aha1-like"/>
    <property type="match status" value="1"/>
</dbReference>
<dbReference type="Proteomes" id="UP001153642">
    <property type="component" value="Unassembled WGS sequence"/>
</dbReference>
<proteinExistence type="inferred from homology"/>
<dbReference type="EMBL" id="JAPMUA010000006">
    <property type="protein sequence ID" value="MDG3587263.1"/>
    <property type="molecule type" value="Genomic_DNA"/>
</dbReference>
<sequence length="143" mass="16663">MKDQTIIVETIVNATVKSVWEALTVPEKMKNWYFTVNNFELRERNEFYFYEPNGTNFKHVCRIIDIVPEKRIRYSWSYPEYSNGVSIVSWQLAAQDGKTLVRLKHSGIENFMDAGSDLSRENFVAGWEEIVKKSLPGYLANQS</sequence>